<feature type="transmembrane region" description="Helical" evidence="1">
    <location>
        <begin position="12"/>
        <end position="32"/>
    </location>
</feature>
<proteinExistence type="predicted"/>
<keyword evidence="1" id="KW-0472">Membrane</keyword>
<evidence type="ECO:0000256" key="1">
    <source>
        <dbReference type="SAM" id="Phobius"/>
    </source>
</evidence>
<dbReference type="EMBL" id="MLJW01000177">
    <property type="protein sequence ID" value="OIQ94881.1"/>
    <property type="molecule type" value="Genomic_DNA"/>
</dbReference>
<organism evidence="2">
    <name type="scientific">mine drainage metagenome</name>
    <dbReference type="NCBI Taxonomy" id="410659"/>
    <lineage>
        <taxon>unclassified sequences</taxon>
        <taxon>metagenomes</taxon>
        <taxon>ecological metagenomes</taxon>
    </lineage>
</organism>
<gene>
    <name evidence="2" type="ORF">GALL_231140</name>
</gene>
<accession>A0A1J5RGJ1</accession>
<sequence length="67" mass="7592">MRFFVEHPLTKKVAIVTVVKLLGLLALWWLFFSGPGDRDLTPDQVGNAILHPLTPKTTSQHSHEEEK</sequence>
<protein>
    <submittedName>
        <fullName evidence="2">Uncharacterized protein</fullName>
    </submittedName>
</protein>
<dbReference type="AlphaFoldDB" id="A0A1J5RGJ1"/>
<dbReference type="NCBIfam" id="NF045611">
    <property type="entry name" value="small_CydP"/>
    <property type="match status" value="1"/>
</dbReference>
<comment type="caution">
    <text evidence="2">The sequence shown here is derived from an EMBL/GenBank/DDBJ whole genome shotgun (WGS) entry which is preliminary data.</text>
</comment>
<dbReference type="InterPro" id="IPR054636">
    <property type="entry name" value="CydP"/>
</dbReference>
<name>A0A1J5RGJ1_9ZZZZ</name>
<evidence type="ECO:0000313" key="2">
    <source>
        <dbReference type="EMBL" id="OIQ94881.1"/>
    </source>
</evidence>
<reference evidence="2" key="1">
    <citation type="submission" date="2016-10" db="EMBL/GenBank/DDBJ databases">
        <title>Sequence of Gallionella enrichment culture.</title>
        <authorList>
            <person name="Poehlein A."/>
            <person name="Muehling M."/>
            <person name="Daniel R."/>
        </authorList>
    </citation>
    <scope>NUCLEOTIDE SEQUENCE</scope>
</reference>
<keyword evidence="1" id="KW-1133">Transmembrane helix</keyword>
<keyword evidence="1" id="KW-0812">Transmembrane</keyword>